<keyword evidence="1" id="KW-0732">Signal</keyword>
<gene>
    <name evidence="2" type="ORF">BJI46_03310</name>
</gene>
<dbReference type="Proteomes" id="UP000185895">
    <property type="component" value="Unassembled WGS sequence"/>
</dbReference>
<dbReference type="STRING" id="1262585.BJI46_03310"/>
<name>A0A1E7R550_9GAMM</name>
<dbReference type="EMBL" id="MKKK01000034">
    <property type="protein sequence ID" value="OEY94383.1"/>
    <property type="molecule type" value="Genomic_DNA"/>
</dbReference>
<comment type="caution">
    <text evidence="2">The sequence shown here is derived from an EMBL/GenBank/DDBJ whole genome shotgun (WGS) entry which is preliminary data.</text>
</comment>
<protein>
    <recommendedName>
        <fullName evidence="4">DUF4136 domain-containing protein</fullName>
    </recommendedName>
</protein>
<dbReference type="RefSeq" id="WP_070070190.1">
    <property type="nucleotide sequence ID" value="NZ_MKKK01000034.1"/>
</dbReference>
<evidence type="ECO:0000313" key="2">
    <source>
        <dbReference type="EMBL" id="OEY94383.1"/>
    </source>
</evidence>
<feature type="signal peptide" evidence="1">
    <location>
        <begin position="1"/>
        <end position="17"/>
    </location>
</feature>
<feature type="chain" id="PRO_5043144581" description="DUF4136 domain-containing protein" evidence="1">
    <location>
        <begin position="18"/>
        <end position="186"/>
    </location>
</feature>
<evidence type="ECO:0000313" key="3">
    <source>
        <dbReference type="Proteomes" id="UP000185895"/>
    </source>
</evidence>
<reference evidence="2 3" key="1">
    <citation type="submission" date="2016-09" db="EMBL/GenBank/DDBJ databases">
        <authorList>
            <person name="Capua I."/>
            <person name="De Benedictis P."/>
            <person name="Joannis T."/>
            <person name="Lombin L.H."/>
            <person name="Cattoli G."/>
        </authorList>
    </citation>
    <scope>NUCLEOTIDE SEQUENCE [LARGE SCALE GENOMIC DNA]</scope>
    <source>
        <strain evidence="2 3">ANC 4671</strain>
    </source>
</reference>
<dbReference type="AlphaFoldDB" id="A0A1E7R550"/>
<proteinExistence type="predicted"/>
<evidence type="ECO:0000256" key="1">
    <source>
        <dbReference type="SAM" id="SignalP"/>
    </source>
</evidence>
<sequence>MNNIVISLLLCSTVVFTGCATTQQPKTFDQLGHYQIIPLNDSTARISFKADNNRSYGSAEEITLLKSAQITVQQGFDFFKVLNDPSNQLNQQQPRRVVVYPNRPLHPYVGPYGRFYGPFWDDPFYDMPYSVDVDPVEVSYSIQMFKKAQAPADAFDAHRILQSLGTKYGLRPDGSVIIPQPINKTP</sequence>
<accession>A0A1E7R550</accession>
<dbReference type="NCBIfam" id="NF047637">
    <property type="entry name" value="lipo_CC0125"/>
    <property type="match status" value="1"/>
</dbReference>
<evidence type="ECO:0008006" key="4">
    <source>
        <dbReference type="Google" id="ProtNLM"/>
    </source>
</evidence>
<organism evidence="2 3">
    <name type="scientific">Acinetobacter qingfengensis</name>
    <dbReference type="NCBI Taxonomy" id="1262585"/>
    <lineage>
        <taxon>Bacteria</taxon>
        <taxon>Pseudomonadati</taxon>
        <taxon>Pseudomonadota</taxon>
        <taxon>Gammaproteobacteria</taxon>
        <taxon>Moraxellales</taxon>
        <taxon>Moraxellaceae</taxon>
        <taxon>Acinetobacter</taxon>
    </lineage>
</organism>
<dbReference type="OrthoDB" id="6712352at2"/>
<keyword evidence="3" id="KW-1185">Reference proteome</keyword>